<evidence type="ECO:0000313" key="2">
    <source>
        <dbReference type="EMBL" id="GAA1679101.1"/>
    </source>
</evidence>
<dbReference type="RefSeq" id="WP_346113080.1">
    <property type="nucleotide sequence ID" value="NZ_BAAAMU010000116.1"/>
</dbReference>
<protein>
    <recommendedName>
        <fullName evidence="4">Divalent-cation tolerance protein CutA</fullName>
    </recommendedName>
</protein>
<gene>
    <name evidence="2" type="ORF">GCM10009733_089930</name>
</gene>
<comment type="caution">
    <text evidence="2">The sequence shown here is derived from an EMBL/GenBank/DDBJ whole genome shotgun (WGS) entry which is preliminary data.</text>
</comment>
<evidence type="ECO:0000256" key="1">
    <source>
        <dbReference type="SAM" id="MobiDB-lite"/>
    </source>
</evidence>
<keyword evidence="3" id="KW-1185">Reference proteome</keyword>
<dbReference type="EMBL" id="BAAAMU010000116">
    <property type="protein sequence ID" value="GAA1679101.1"/>
    <property type="molecule type" value="Genomic_DNA"/>
</dbReference>
<proteinExistence type="predicted"/>
<evidence type="ECO:0000313" key="3">
    <source>
        <dbReference type="Proteomes" id="UP001500064"/>
    </source>
</evidence>
<dbReference type="Proteomes" id="UP001500064">
    <property type="component" value="Unassembled WGS sequence"/>
</dbReference>
<reference evidence="2 3" key="1">
    <citation type="journal article" date="2019" name="Int. J. Syst. Evol. Microbiol.">
        <title>The Global Catalogue of Microorganisms (GCM) 10K type strain sequencing project: providing services to taxonomists for standard genome sequencing and annotation.</title>
        <authorList>
            <consortium name="The Broad Institute Genomics Platform"/>
            <consortium name="The Broad Institute Genome Sequencing Center for Infectious Disease"/>
            <person name="Wu L."/>
            <person name="Ma J."/>
        </authorList>
    </citation>
    <scope>NUCLEOTIDE SEQUENCE [LARGE SCALE GENOMIC DNA]</scope>
    <source>
        <strain evidence="2 3">JCM 13929</strain>
    </source>
</reference>
<name>A0ABN2GZC1_9ACTN</name>
<accession>A0ABN2GZC1</accession>
<feature type="region of interest" description="Disordered" evidence="1">
    <location>
        <begin position="74"/>
        <end position="98"/>
    </location>
</feature>
<evidence type="ECO:0008006" key="4">
    <source>
        <dbReference type="Google" id="ProtNLM"/>
    </source>
</evidence>
<sequence>MAEFFEVRTTIGGREQAAELAHGMLFSGLATSIDIAEVPNAAPGREAPGWQLTFIATGPQVAALERHIRHASPDAPVEAEPVTHDIDSCPAWLTDGQT</sequence>
<organism evidence="2 3">
    <name type="scientific">Nonomuraea maheshkhaliensis</name>
    <dbReference type="NCBI Taxonomy" id="419590"/>
    <lineage>
        <taxon>Bacteria</taxon>
        <taxon>Bacillati</taxon>
        <taxon>Actinomycetota</taxon>
        <taxon>Actinomycetes</taxon>
        <taxon>Streptosporangiales</taxon>
        <taxon>Streptosporangiaceae</taxon>
        <taxon>Nonomuraea</taxon>
    </lineage>
</organism>